<protein>
    <submittedName>
        <fullName evidence="8">Uncharacterized protein</fullName>
    </submittedName>
</protein>
<evidence type="ECO:0000256" key="6">
    <source>
        <dbReference type="ARBA" id="ARBA00023136"/>
    </source>
</evidence>
<evidence type="ECO:0000256" key="1">
    <source>
        <dbReference type="ARBA" id="ARBA00004236"/>
    </source>
</evidence>
<dbReference type="Proteomes" id="UP000708208">
    <property type="component" value="Unassembled WGS sequence"/>
</dbReference>
<gene>
    <name evidence="8" type="ORF">AFUS01_LOCUS34695</name>
</gene>
<name>A0A8J2KW51_9HEXA</name>
<evidence type="ECO:0000256" key="3">
    <source>
        <dbReference type="ARBA" id="ARBA00022475"/>
    </source>
</evidence>
<comment type="similarity">
    <text evidence="2">Belongs to the CD36 family.</text>
</comment>
<comment type="subcellular location">
    <subcellularLocation>
        <location evidence="1">Cell membrane</location>
    </subcellularLocation>
</comment>
<evidence type="ECO:0000256" key="2">
    <source>
        <dbReference type="ARBA" id="ARBA00010532"/>
    </source>
</evidence>
<comment type="caution">
    <text evidence="8">The sequence shown here is derived from an EMBL/GenBank/DDBJ whole genome shotgun (WGS) entry which is preliminary data.</text>
</comment>
<evidence type="ECO:0000313" key="8">
    <source>
        <dbReference type="EMBL" id="CAG7824544.1"/>
    </source>
</evidence>
<keyword evidence="4" id="KW-0812">Transmembrane</keyword>
<proteinExistence type="inferred from homology"/>
<keyword evidence="3" id="KW-1003">Cell membrane</keyword>
<dbReference type="InterPro" id="IPR002159">
    <property type="entry name" value="CD36_fam"/>
</dbReference>
<keyword evidence="9" id="KW-1185">Reference proteome</keyword>
<accession>A0A8J2KW51</accession>
<reference evidence="8" key="1">
    <citation type="submission" date="2021-06" db="EMBL/GenBank/DDBJ databases">
        <authorList>
            <person name="Hodson N. C."/>
            <person name="Mongue J. A."/>
            <person name="Jaron S. K."/>
        </authorList>
    </citation>
    <scope>NUCLEOTIDE SEQUENCE</scope>
</reference>
<dbReference type="EMBL" id="CAJVCH010533224">
    <property type="protein sequence ID" value="CAG7824544.1"/>
    <property type="molecule type" value="Genomic_DNA"/>
</dbReference>
<dbReference type="GO" id="GO:0005886">
    <property type="term" value="C:plasma membrane"/>
    <property type="evidence" value="ECO:0007669"/>
    <property type="project" value="UniProtKB-SubCell"/>
</dbReference>
<keyword evidence="5" id="KW-1133">Transmembrane helix</keyword>
<dbReference type="OrthoDB" id="195015at2759"/>
<evidence type="ECO:0000256" key="7">
    <source>
        <dbReference type="ARBA" id="ARBA00023180"/>
    </source>
</evidence>
<dbReference type="Pfam" id="PF01130">
    <property type="entry name" value="CD36"/>
    <property type="match status" value="1"/>
</dbReference>
<organism evidence="8 9">
    <name type="scientific">Allacma fusca</name>
    <dbReference type="NCBI Taxonomy" id="39272"/>
    <lineage>
        <taxon>Eukaryota</taxon>
        <taxon>Metazoa</taxon>
        <taxon>Ecdysozoa</taxon>
        <taxon>Arthropoda</taxon>
        <taxon>Hexapoda</taxon>
        <taxon>Collembola</taxon>
        <taxon>Symphypleona</taxon>
        <taxon>Sminthuridae</taxon>
        <taxon>Allacma</taxon>
    </lineage>
</organism>
<evidence type="ECO:0000256" key="4">
    <source>
        <dbReference type="ARBA" id="ARBA00022692"/>
    </source>
</evidence>
<evidence type="ECO:0000313" key="9">
    <source>
        <dbReference type="Proteomes" id="UP000708208"/>
    </source>
</evidence>
<evidence type="ECO:0000256" key="5">
    <source>
        <dbReference type="ARBA" id="ARBA00022989"/>
    </source>
</evidence>
<sequence length="101" mass="11336">MGLSNILIGTLEAFGESVILRNVPVGNLIFQGVELDSTYNIMNELSPRGYHKQFADNKFAYFNRENNSQNGLFTIKSGLRGSSDFGQVVSWNGEHELSFWT</sequence>
<dbReference type="AlphaFoldDB" id="A0A8J2KW51"/>
<feature type="non-terminal residue" evidence="8">
    <location>
        <position position="1"/>
    </location>
</feature>
<keyword evidence="7" id="KW-0325">Glycoprotein</keyword>
<keyword evidence="6" id="KW-0472">Membrane</keyword>